<evidence type="ECO:0000256" key="6">
    <source>
        <dbReference type="SAM" id="Phobius"/>
    </source>
</evidence>
<comment type="caution">
    <text evidence="7">The sequence shown here is derived from an EMBL/GenBank/DDBJ whole genome shotgun (WGS) entry which is preliminary data.</text>
</comment>
<keyword evidence="2 6" id="KW-0812">Transmembrane</keyword>
<feature type="transmembrane region" description="Helical" evidence="6">
    <location>
        <begin position="105"/>
        <end position="128"/>
    </location>
</feature>
<feature type="compositionally biased region" description="Basic residues" evidence="5">
    <location>
        <begin position="230"/>
        <end position="241"/>
    </location>
</feature>
<dbReference type="PANTHER" id="PTHR11662:SF446">
    <property type="entry name" value="SODIUM-DEPENDENT PHOSPHATE TRANSPORT PROTEIN 1, CHLOROPLASTIC"/>
    <property type="match status" value="1"/>
</dbReference>
<dbReference type="InterPro" id="IPR050382">
    <property type="entry name" value="MFS_Na/Anion_cotransporter"/>
</dbReference>
<sequence length="478" mass="50012">MGSLHVAGPDESVLRGTETVGELRVPFASQRWSLALTWRGLTVLVSASSFVFATHQALLAVAIIPLASLRGWDQASQGILLSAYFCGQLCSQLAGGWLADRWGGRGPLAAGVLASSVASVLTPVAAAGGRGGLIVIRSSAVAAVTGATLFGTAAVFLLVPPLLARTPWQLAFYLAGGPAAAWLLPWAALSLQGTAAPPGGPRPVHFTLRALWRTVARPCAAPRRPRARARWRRSWRRRRTRSAGARRAWPRGCGPRAGRRPRPRPARRAPPSDDGASDAGTEWSDGVATGYKARLADAPRGPAALMARREVWAICVAQFAGSWGAYALLSWMPTFFRDRYGVELARLGEFAVLPYLAQGLVGLGAGWVADRLLTRGHAVVRVRRGLQAAGMAWPALCLLAAAACRGPGAAAFWITAGAAAAGLTLAGAGANHLDATGSWGPLFGLAALMYALGAVVYWFWAGGEALLADGAYSALASH</sequence>
<feature type="transmembrane region" description="Helical" evidence="6">
    <location>
        <begin position="409"/>
        <end position="430"/>
    </location>
</feature>
<evidence type="ECO:0000256" key="1">
    <source>
        <dbReference type="ARBA" id="ARBA00004141"/>
    </source>
</evidence>
<dbReference type="AlphaFoldDB" id="A0AAD9MMD6"/>
<feature type="transmembrane region" description="Helical" evidence="6">
    <location>
        <begin position="311"/>
        <end position="332"/>
    </location>
</feature>
<feature type="transmembrane region" description="Helical" evidence="6">
    <location>
        <begin position="385"/>
        <end position="403"/>
    </location>
</feature>
<feature type="transmembrane region" description="Helical" evidence="6">
    <location>
        <begin position="41"/>
        <end position="67"/>
    </location>
</feature>
<proteinExistence type="predicted"/>
<dbReference type="EMBL" id="JASFZW010000009">
    <property type="protein sequence ID" value="KAK2076741.1"/>
    <property type="molecule type" value="Genomic_DNA"/>
</dbReference>
<dbReference type="Proteomes" id="UP001255856">
    <property type="component" value="Unassembled WGS sequence"/>
</dbReference>
<feature type="transmembrane region" description="Helical" evidence="6">
    <location>
        <begin position="79"/>
        <end position="99"/>
    </location>
</feature>
<evidence type="ECO:0000256" key="3">
    <source>
        <dbReference type="ARBA" id="ARBA00022989"/>
    </source>
</evidence>
<evidence type="ECO:0000256" key="5">
    <source>
        <dbReference type="SAM" id="MobiDB-lite"/>
    </source>
</evidence>
<feature type="compositionally biased region" description="Basic residues" evidence="5">
    <location>
        <begin position="257"/>
        <end position="267"/>
    </location>
</feature>
<gene>
    <name evidence="7" type="ORF">QBZ16_005501</name>
</gene>
<dbReference type="InterPro" id="IPR036259">
    <property type="entry name" value="MFS_trans_sf"/>
</dbReference>
<evidence type="ECO:0000313" key="8">
    <source>
        <dbReference type="Proteomes" id="UP001255856"/>
    </source>
</evidence>
<evidence type="ECO:0000256" key="2">
    <source>
        <dbReference type="ARBA" id="ARBA00022692"/>
    </source>
</evidence>
<keyword evidence="8" id="KW-1185">Reference proteome</keyword>
<feature type="transmembrane region" description="Helical" evidence="6">
    <location>
        <begin position="352"/>
        <end position="373"/>
    </location>
</feature>
<comment type="subcellular location">
    <subcellularLocation>
        <location evidence="1">Membrane</location>
        <topology evidence="1">Multi-pass membrane protein</topology>
    </subcellularLocation>
</comment>
<evidence type="ECO:0000256" key="4">
    <source>
        <dbReference type="ARBA" id="ARBA00023136"/>
    </source>
</evidence>
<feature type="compositionally biased region" description="Low complexity" evidence="5">
    <location>
        <begin position="242"/>
        <end position="256"/>
    </location>
</feature>
<feature type="transmembrane region" description="Helical" evidence="6">
    <location>
        <begin position="170"/>
        <end position="189"/>
    </location>
</feature>
<keyword evidence="3 6" id="KW-1133">Transmembrane helix</keyword>
<feature type="transmembrane region" description="Helical" evidence="6">
    <location>
        <begin position="442"/>
        <end position="460"/>
    </location>
</feature>
<feature type="region of interest" description="Disordered" evidence="5">
    <location>
        <begin position="230"/>
        <end position="284"/>
    </location>
</feature>
<evidence type="ECO:0000313" key="7">
    <source>
        <dbReference type="EMBL" id="KAK2076741.1"/>
    </source>
</evidence>
<reference evidence="7" key="1">
    <citation type="submission" date="2021-01" db="EMBL/GenBank/DDBJ databases">
        <authorList>
            <person name="Eckstrom K.M.E."/>
        </authorList>
    </citation>
    <scope>NUCLEOTIDE SEQUENCE</scope>
    <source>
        <strain evidence="7">UVCC 0001</strain>
    </source>
</reference>
<keyword evidence="4 6" id="KW-0472">Membrane</keyword>
<feature type="transmembrane region" description="Helical" evidence="6">
    <location>
        <begin position="140"/>
        <end position="164"/>
    </location>
</feature>
<name>A0AAD9MMD6_PROWI</name>
<dbReference type="Gene3D" id="1.20.1250.20">
    <property type="entry name" value="MFS general substrate transporter like domains"/>
    <property type="match status" value="2"/>
</dbReference>
<organism evidence="7 8">
    <name type="scientific">Prototheca wickerhamii</name>
    <dbReference type="NCBI Taxonomy" id="3111"/>
    <lineage>
        <taxon>Eukaryota</taxon>
        <taxon>Viridiplantae</taxon>
        <taxon>Chlorophyta</taxon>
        <taxon>core chlorophytes</taxon>
        <taxon>Trebouxiophyceae</taxon>
        <taxon>Chlorellales</taxon>
        <taxon>Chlorellaceae</taxon>
        <taxon>Prototheca</taxon>
    </lineage>
</organism>
<accession>A0AAD9MMD6</accession>
<dbReference type="PANTHER" id="PTHR11662">
    <property type="entry name" value="SOLUTE CARRIER FAMILY 17"/>
    <property type="match status" value="1"/>
</dbReference>
<dbReference type="SUPFAM" id="SSF103473">
    <property type="entry name" value="MFS general substrate transporter"/>
    <property type="match status" value="1"/>
</dbReference>
<evidence type="ECO:0008006" key="9">
    <source>
        <dbReference type="Google" id="ProtNLM"/>
    </source>
</evidence>
<dbReference type="GO" id="GO:0016020">
    <property type="term" value="C:membrane"/>
    <property type="evidence" value="ECO:0007669"/>
    <property type="project" value="UniProtKB-SubCell"/>
</dbReference>
<protein>
    <recommendedName>
        <fullName evidence="9">Major facilitator superfamily (MFS) profile domain-containing protein</fullName>
    </recommendedName>
</protein>